<proteinExistence type="predicted"/>
<keyword evidence="1" id="KW-0472">Membrane</keyword>
<keyword evidence="1" id="KW-0812">Transmembrane</keyword>
<gene>
    <name evidence="2" type="ORF">A3J43_00565</name>
</gene>
<evidence type="ECO:0000313" key="3">
    <source>
        <dbReference type="Proteomes" id="UP000176604"/>
    </source>
</evidence>
<feature type="transmembrane region" description="Helical" evidence="1">
    <location>
        <begin position="105"/>
        <end position="124"/>
    </location>
</feature>
<evidence type="ECO:0000256" key="1">
    <source>
        <dbReference type="SAM" id="Phobius"/>
    </source>
</evidence>
<dbReference type="AlphaFoldDB" id="A0A1F7UHV0"/>
<dbReference type="STRING" id="1802397.A3J43_00565"/>
<feature type="transmembrane region" description="Helical" evidence="1">
    <location>
        <begin position="76"/>
        <end position="99"/>
    </location>
</feature>
<organism evidence="2 3">
    <name type="scientific">Candidatus Uhrbacteria bacterium RIFCSPHIGHO2_12_FULL_54_23</name>
    <dbReference type="NCBI Taxonomy" id="1802397"/>
    <lineage>
        <taxon>Bacteria</taxon>
        <taxon>Candidatus Uhriibacteriota</taxon>
    </lineage>
</organism>
<accession>A0A1F7UHV0</accession>
<sequence>MLLQYHLLLIISTYNGLLPPIDNSLSLSATLMVKKISPHQTGVGANKKPVLRTRRPRKTGHLKGGEKKMDKEQKKALVVTLIATVAILTIATVCAAAIVIFNPPLWMKIALALLGGGLGALAFIKITS</sequence>
<evidence type="ECO:0000313" key="2">
    <source>
        <dbReference type="EMBL" id="OGL77298.1"/>
    </source>
</evidence>
<dbReference type="Proteomes" id="UP000176604">
    <property type="component" value="Unassembled WGS sequence"/>
</dbReference>
<name>A0A1F7UHV0_9BACT</name>
<reference evidence="2 3" key="1">
    <citation type="journal article" date="2016" name="Nat. Commun.">
        <title>Thousands of microbial genomes shed light on interconnected biogeochemical processes in an aquifer system.</title>
        <authorList>
            <person name="Anantharaman K."/>
            <person name="Brown C.T."/>
            <person name="Hug L.A."/>
            <person name="Sharon I."/>
            <person name="Castelle C.J."/>
            <person name="Probst A.J."/>
            <person name="Thomas B.C."/>
            <person name="Singh A."/>
            <person name="Wilkins M.J."/>
            <person name="Karaoz U."/>
            <person name="Brodie E.L."/>
            <person name="Williams K.H."/>
            <person name="Hubbard S.S."/>
            <person name="Banfield J.F."/>
        </authorList>
    </citation>
    <scope>NUCLEOTIDE SEQUENCE [LARGE SCALE GENOMIC DNA]</scope>
</reference>
<keyword evidence="1" id="KW-1133">Transmembrane helix</keyword>
<protein>
    <recommendedName>
        <fullName evidence="4">Transmembrane protein</fullName>
    </recommendedName>
</protein>
<comment type="caution">
    <text evidence="2">The sequence shown here is derived from an EMBL/GenBank/DDBJ whole genome shotgun (WGS) entry which is preliminary data.</text>
</comment>
<evidence type="ECO:0008006" key="4">
    <source>
        <dbReference type="Google" id="ProtNLM"/>
    </source>
</evidence>
<dbReference type="EMBL" id="MGEF01000062">
    <property type="protein sequence ID" value="OGL77298.1"/>
    <property type="molecule type" value="Genomic_DNA"/>
</dbReference>